<proteinExistence type="predicted"/>
<dbReference type="EMBL" id="CP036433">
    <property type="protein sequence ID" value="QDU97891.1"/>
    <property type="molecule type" value="Genomic_DNA"/>
</dbReference>
<organism evidence="1 2">
    <name type="scientific">Lignipirellula cremea</name>
    <dbReference type="NCBI Taxonomy" id="2528010"/>
    <lineage>
        <taxon>Bacteria</taxon>
        <taxon>Pseudomonadati</taxon>
        <taxon>Planctomycetota</taxon>
        <taxon>Planctomycetia</taxon>
        <taxon>Pirellulales</taxon>
        <taxon>Pirellulaceae</taxon>
        <taxon>Lignipirellula</taxon>
    </lineage>
</organism>
<dbReference type="Proteomes" id="UP000317648">
    <property type="component" value="Chromosome"/>
</dbReference>
<evidence type="ECO:0000313" key="2">
    <source>
        <dbReference type="Proteomes" id="UP000317648"/>
    </source>
</evidence>
<dbReference type="KEGG" id="lcre:Pla8534_57480"/>
<accession>A0A518E1F1</accession>
<name>A0A518E1F1_9BACT</name>
<keyword evidence="2" id="KW-1185">Reference proteome</keyword>
<sequence length="49" mass="5639">MIATTSCCGEIVFIQGEKKDCFLASFHRTFRPIFAQRNESTHQRAAYLD</sequence>
<gene>
    <name evidence="1" type="ORF">Pla8534_57480</name>
</gene>
<dbReference type="AlphaFoldDB" id="A0A518E1F1"/>
<reference evidence="1 2" key="1">
    <citation type="submission" date="2019-02" db="EMBL/GenBank/DDBJ databases">
        <title>Deep-cultivation of Planctomycetes and their phenomic and genomic characterization uncovers novel biology.</title>
        <authorList>
            <person name="Wiegand S."/>
            <person name="Jogler M."/>
            <person name="Boedeker C."/>
            <person name="Pinto D."/>
            <person name="Vollmers J."/>
            <person name="Rivas-Marin E."/>
            <person name="Kohn T."/>
            <person name="Peeters S.H."/>
            <person name="Heuer A."/>
            <person name="Rast P."/>
            <person name="Oberbeckmann S."/>
            <person name="Bunk B."/>
            <person name="Jeske O."/>
            <person name="Meyerdierks A."/>
            <person name="Storesund J.E."/>
            <person name="Kallscheuer N."/>
            <person name="Luecker S."/>
            <person name="Lage O.M."/>
            <person name="Pohl T."/>
            <person name="Merkel B.J."/>
            <person name="Hornburger P."/>
            <person name="Mueller R.-W."/>
            <person name="Bruemmer F."/>
            <person name="Labrenz M."/>
            <person name="Spormann A.M."/>
            <person name="Op den Camp H."/>
            <person name="Overmann J."/>
            <person name="Amann R."/>
            <person name="Jetten M.S.M."/>
            <person name="Mascher T."/>
            <person name="Medema M.H."/>
            <person name="Devos D.P."/>
            <person name="Kaster A.-K."/>
            <person name="Ovreas L."/>
            <person name="Rohde M."/>
            <person name="Galperin M.Y."/>
            <person name="Jogler C."/>
        </authorList>
    </citation>
    <scope>NUCLEOTIDE SEQUENCE [LARGE SCALE GENOMIC DNA]</scope>
    <source>
        <strain evidence="1 2">Pla85_3_4</strain>
    </source>
</reference>
<protein>
    <submittedName>
        <fullName evidence="1">Uncharacterized protein</fullName>
    </submittedName>
</protein>
<evidence type="ECO:0000313" key="1">
    <source>
        <dbReference type="EMBL" id="QDU97891.1"/>
    </source>
</evidence>